<reference evidence="1 2" key="1">
    <citation type="submission" date="2020-09" db="EMBL/GenBank/DDBJ databases">
        <authorList>
            <person name="Jameson E."/>
        </authorList>
    </citation>
    <scope>NUCLEOTIDE SEQUENCE [LARGE SCALE GENOMIC DNA]</scope>
</reference>
<accession>A0A7R8MMH3</accession>
<dbReference type="Proteomes" id="UP000596247">
    <property type="component" value="Chromosome"/>
</dbReference>
<gene>
    <name evidence="1" type="ORF">LLCLJKAH_00041</name>
</gene>
<protein>
    <submittedName>
        <fullName evidence="1">Uncharacterized protein</fullName>
    </submittedName>
</protein>
<sequence>MKSLYAIIVVFMMTLSTSVLAAYPSEQVWNASITNNQITCGIDYPNGSPIEGGILVSGESGTDGSKAITFNLRTNTPTVAWKLTEAKIVNNTNRYSFGDDLTQISSTSDTSVYVNNTEYSWAQAMQAHNVNSNTTVVKLAPKINMDQALLPTGTTRIQGKIVVVCSN</sequence>
<name>A0A7R8MMH3_9CAUD</name>
<keyword evidence="2" id="KW-1185">Reference proteome</keyword>
<proteinExistence type="predicted"/>
<organism evidence="1 2">
    <name type="scientific">Klebsiella phage vB_KvM-Eowyn</name>
    <dbReference type="NCBI Taxonomy" id="2762819"/>
    <lineage>
        <taxon>Viruses</taxon>
        <taxon>Duplodnaviria</taxon>
        <taxon>Heunggongvirae</taxon>
        <taxon>Uroviricota</taxon>
        <taxon>Caudoviricetes</taxon>
        <taxon>Chimalliviridae</taxon>
        <taxon>Eowynvirus</taxon>
        <taxon>Eowynvirus eowyn</taxon>
    </lineage>
</organism>
<dbReference type="EMBL" id="LR881104">
    <property type="protein sequence ID" value="CAD5236030.1"/>
    <property type="molecule type" value="Genomic_DNA"/>
</dbReference>
<evidence type="ECO:0000313" key="1">
    <source>
        <dbReference type="EMBL" id="CAD5236030.1"/>
    </source>
</evidence>
<evidence type="ECO:0000313" key="2">
    <source>
        <dbReference type="Proteomes" id="UP000596247"/>
    </source>
</evidence>